<dbReference type="EMBL" id="EF086848">
    <property type="protein sequence ID" value="ABK26104.1"/>
    <property type="molecule type" value="mRNA"/>
</dbReference>
<reference evidence="2" key="1">
    <citation type="journal article" date="2008" name="BMC Genomics">
        <title>A conifer genomics resource of 200,000 spruce (Picea spp.) ESTs and 6,464 high-quality, sequence-finished full-length cDNAs for Sitka spruce (Picea sitchensis).</title>
        <authorList>
            <person name="Ralph S.G."/>
            <person name="Chun H.J."/>
            <person name="Kolosova N."/>
            <person name="Cooper D."/>
            <person name="Oddy C."/>
            <person name="Ritland C.E."/>
            <person name="Kirkpatrick R."/>
            <person name="Moore R."/>
            <person name="Barber S."/>
            <person name="Holt R.A."/>
            <person name="Jones S.J."/>
            <person name="Marra M.A."/>
            <person name="Douglas C.J."/>
            <person name="Ritland K."/>
            <person name="Bohlmann J."/>
        </authorList>
    </citation>
    <scope>NUCLEOTIDE SEQUENCE</scope>
    <source>
        <tissue evidence="2">Green portion of the leader tissue</tissue>
    </source>
</reference>
<protein>
    <recommendedName>
        <fullName evidence="3">DUF5050 domain-containing protein</fullName>
    </recommendedName>
</protein>
<evidence type="ECO:0000313" key="2">
    <source>
        <dbReference type="EMBL" id="ABK26104.1"/>
    </source>
</evidence>
<feature type="chain" id="PRO_5002741851" description="DUF5050 domain-containing protein" evidence="1">
    <location>
        <begin position="18"/>
        <end position="329"/>
    </location>
</feature>
<proteinExistence type="evidence at transcript level"/>
<feature type="signal peptide" evidence="1">
    <location>
        <begin position="1"/>
        <end position="17"/>
    </location>
</feature>
<dbReference type="SUPFAM" id="SSF69304">
    <property type="entry name" value="Tricorn protease N-terminal domain"/>
    <property type="match status" value="1"/>
</dbReference>
<evidence type="ECO:0000256" key="1">
    <source>
        <dbReference type="SAM" id="SignalP"/>
    </source>
</evidence>
<dbReference type="AlphaFoldDB" id="A9NZP3"/>
<evidence type="ECO:0008006" key="3">
    <source>
        <dbReference type="Google" id="ProtNLM"/>
    </source>
</evidence>
<keyword evidence="1" id="KW-0732">Signal</keyword>
<accession>A9NZP3</accession>
<sequence length="329" mass="37127">MMLLTSIVCFFLASCSAAPSTKQNIVVTENFFSQGSVLYTGKHDIVRIFVPFNQFNFEDNSIEVTSSSSSEEIEHPHTLFFVEGDFKNEQVVYQGLYIFKDGKATKILDNGRDATATRTNTIYLGAKDGIYKYDNATNTATKHGTVTDSISQLAHNNKTNSIYYLTDDYEVYKLNDDATASVKVPSLVDVQEMAFGFEGKLYYYNSNKEFYVVDIEGDGIQKKIKGLPANMNKTVLISPMYGMEDGAILYVDKIVYSLKSDQAEKLRIRMDVPLTAQAPQPTLIQFYAKDKKIYEFNIILIMLSNVFEGLREALNDYQDVISSVRKSSF</sequence>
<name>A9NZP3_PICSI</name>
<organism evidence="2">
    <name type="scientific">Picea sitchensis</name>
    <name type="common">Sitka spruce</name>
    <name type="synonym">Pinus sitchensis</name>
    <dbReference type="NCBI Taxonomy" id="3332"/>
    <lineage>
        <taxon>Eukaryota</taxon>
        <taxon>Viridiplantae</taxon>
        <taxon>Streptophyta</taxon>
        <taxon>Embryophyta</taxon>
        <taxon>Tracheophyta</taxon>
        <taxon>Spermatophyta</taxon>
        <taxon>Pinopsida</taxon>
        <taxon>Pinidae</taxon>
        <taxon>Conifers I</taxon>
        <taxon>Pinales</taxon>
        <taxon>Pinaceae</taxon>
        <taxon>Picea</taxon>
    </lineage>
</organism>